<protein>
    <submittedName>
        <fullName evidence="9">CRISPR-associated endonuclease Cas2</fullName>
    </submittedName>
</protein>
<dbReference type="PANTHER" id="PTHR34405">
    <property type="entry name" value="CRISPR-ASSOCIATED ENDORIBONUCLEASE CAS2"/>
    <property type="match status" value="1"/>
</dbReference>
<keyword evidence="6" id="KW-0378">Hydrolase</keyword>
<keyword evidence="7" id="KW-0460">Magnesium</keyword>
<dbReference type="EMBL" id="CP115149">
    <property type="protein sequence ID" value="WBL37556.1"/>
    <property type="molecule type" value="Genomic_DNA"/>
</dbReference>
<keyword evidence="8" id="KW-0051">Antiviral defense</keyword>
<dbReference type="GO" id="GO:0004519">
    <property type="term" value="F:endonuclease activity"/>
    <property type="evidence" value="ECO:0007669"/>
    <property type="project" value="UniProtKB-KW"/>
</dbReference>
<evidence type="ECO:0000256" key="4">
    <source>
        <dbReference type="ARBA" id="ARBA00022723"/>
    </source>
</evidence>
<comment type="cofactor">
    <cofactor evidence="1">
        <name>Mg(2+)</name>
        <dbReference type="ChEBI" id="CHEBI:18420"/>
    </cofactor>
</comment>
<evidence type="ECO:0000256" key="6">
    <source>
        <dbReference type="ARBA" id="ARBA00022801"/>
    </source>
</evidence>
<evidence type="ECO:0000256" key="1">
    <source>
        <dbReference type="ARBA" id="ARBA00001946"/>
    </source>
</evidence>
<evidence type="ECO:0000313" key="10">
    <source>
        <dbReference type="Proteomes" id="UP001212803"/>
    </source>
</evidence>
<dbReference type="CDD" id="cd09725">
    <property type="entry name" value="Cas2_I_II_III"/>
    <property type="match status" value="1"/>
</dbReference>
<evidence type="ECO:0000313" key="9">
    <source>
        <dbReference type="EMBL" id="WBL37556.1"/>
    </source>
</evidence>
<dbReference type="Proteomes" id="UP001212803">
    <property type="component" value="Chromosome"/>
</dbReference>
<evidence type="ECO:0000256" key="2">
    <source>
        <dbReference type="ARBA" id="ARBA00009959"/>
    </source>
</evidence>
<dbReference type="Gene3D" id="3.30.70.240">
    <property type="match status" value="1"/>
</dbReference>
<dbReference type="NCBIfam" id="TIGR01573">
    <property type="entry name" value="cas2"/>
    <property type="match status" value="1"/>
</dbReference>
<dbReference type="PANTHER" id="PTHR34405:SF3">
    <property type="entry name" value="CRISPR-ASSOCIATED ENDORIBONUCLEASE CAS2 3"/>
    <property type="match status" value="1"/>
</dbReference>
<reference evidence="9 10" key="1">
    <citation type="journal article" date="2023" name="ISME J.">
        <title>Thermophilic Dehalococcoidia with unusual traits shed light on an unexpected past.</title>
        <authorList>
            <person name="Palmer M."/>
            <person name="Covington J.K."/>
            <person name="Zhou E.M."/>
            <person name="Thomas S.C."/>
            <person name="Habib N."/>
            <person name="Seymour C.O."/>
            <person name="Lai D."/>
            <person name="Johnston J."/>
            <person name="Hashimi A."/>
            <person name="Jiao J.Y."/>
            <person name="Muok A.R."/>
            <person name="Liu L."/>
            <person name="Xian W.D."/>
            <person name="Zhi X.Y."/>
            <person name="Li M.M."/>
            <person name="Silva L.P."/>
            <person name="Bowen B.P."/>
            <person name="Louie K."/>
            <person name="Briegel A."/>
            <person name="Pett-Ridge J."/>
            <person name="Weber P.K."/>
            <person name="Tocheva E.I."/>
            <person name="Woyke T."/>
            <person name="Northen T.R."/>
            <person name="Mayali X."/>
            <person name="Li W.J."/>
            <person name="Hedlund B.P."/>
        </authorList>
    </citation>
    <scope>NUCLEOTIDE SEQUENCE [LARGE SCALE GENOMIC DNA]</scope>
    <source>
        <strain evidence="9 10">YIM 72310</strain>
    </source>
</reference>
<dbReference type="Pfam" id="PF09827">
    <property type="entry name" value="CRISPR_Cas2"/>
    <property type="match status" value="1"/>
</dbReference>
<evidence type="ECO:0000256" key="7">
    <source>
        <dbReference type="ARBA" id="ARBA00022842"/>
    </source>
</evidence>
<evidence type="ECO:0000256" key="3">
    <source>
        <dbReference type="ARBA" id="ARBA00022722"/>
    </source>
</evidence>
<gene>
    <name evidence="9" type="primary">cas2</name>
    <name evidence="9" type="ORF">O0235_11430</name>
</gene>
<dbReference type="SUPFAM" id="SSF143430">
    <property type="entry name" value="TTP0101/SSO1404-like"/>
    <property type="match status" value="1"/>
</dbReference>
<comment type="similarity">
    <text evidence="2">Belongs to the CRISPR-associated endoribonuclease Cas2 protein family.</text>
</comment>
<evidence type="ECO:0000256" key="8">
    <source>
        <dbReference type="ARBA" id="ARBA00023118"/>
    </source>
</evidence>
<dbReference type="InterPro" id="IPR021127">
    <property type="entry name" value="CRISPR_associated_Cas2"/>
</dbReference>
<dbReference type="InterPro" id="IPR019199">
    <property type="entry name" value="Virulence_VapD/CRISPR_Cas2"/>
</dbReference>
<keyword evidence="5 9" id="KW-0255">Endonuclease</keyword>
<sequence length="71" mass="8236">MEGWGQRVQKSVFELELRPGEFQRMVRGISERIDREVDSVRIYHLGERGFRLIEVVAGEPARPASRFHIVG</sequence>
<evidence type="ECO:0000256" key="5">
    <source>
        <dbReference type="ARBA" id="ARBA00022759"/>
    </source>
</evidence>
<proteinExistence type="inferred from homology"/>
<keyword evidence="10" id="KW-1185">Reference proteome</keyword>
<keyword evidence="4" id="KW-0479">Metal-binding</keyword>
<accession>A0ABY7ME37</accession>
<organism evidence="9 10">
    <name type="scientific">Tepidiforma flava</name>
    <dbReference type="NCBI Taxonomy" id="3004094"/>
    <lineage>
        <taxon>Bacteria</taxon>
        <taxon>Bacillati</taxon>
        <taxon>Chloroflexota</taxon>
        <taxon>Tepidiformia</taxon>
        <taxon>Tepidiformales</taxon>
        <taxon>Tepidiformaceae</taxon>
        <taxon>Tepidiforma</taxon>
    </lineage>
</organism>
<keyword evidence="3" id="KW-0540">Nuclease</keyword>
<name>A0ABY7ME37_9CHLR</name>